<evidence type="ECO:0000313" key="1">
    <source>
        <dbReference type="EMBL" id="MXV16642.1"/>
    </source>
</evidence>
<dbReference type="RefSeq" id="WP_160907621.1">
    <property type="nucleotide sequence ID" value="NZ_WVHS01000003.1"/>
</dbReference>
<proteinExistence type="predicted"/>
<dbReference type="EMBL" id="WVHS01000003">
    <property type="protein sequence ID" value="MXV16642.1"/>
    <property type="molecule type" value="Genomic_DNA"/>
</dbReference>
<gene>
    <name evidence="1" type="ORF">GS398_15170</name>
</gene>
<organism evidence="1 2">
    <name type="scientific">Hufsiella ginkgonis</name>
    <dbReference type="NCBI Taxonomy" id="2695274"/>
    <lineage>
        <taxon>Bacteria</taxon>
        <taxon>Pseudomonadati</taxon>
        <taxon>Bacteroidota</taxon>
        <taxon>Sphingobacteriia</taxon>
        <taxon>Sphingobacteriales</taxon>
        <taxon>Sphingobacteriaceae</taxon>
        <taxon>Hufsiella</taxon>
    </lineage>
</organism>
<accession>A0A7K1Y0B9</accession>
<dbReference type="AlphaFoldDB" id="A0A7K1Y0B9"/>
<reference evidence="1 2" key="1">
    <citation type="submission" date="2019-11" db="EMBL/GenBank/DDBJ databases">
        <title>Pedobacter sp. HMF7056 Genome sequencing and assembly.</title>
        <authorList>
            <person name="Kang H."/>
            <person name="Kim H."/>
            <person name="Joh K."/>
        </authorList>
    </citation>
    <scope>NUCLEOTIDE SEQUENCE [LARGE SCALE GENOMIC DNA]</scope>
    <source>
        <strain evidence="1 2">HMF7056</strain>
    </source>
</reference>
<sequence length="169" mass="19928">MNKIAIRIKLNYKPDLRPLITIFKNLCIDVPIYILETDQFFQVGFDSLEEYWEIQDQLSDQFDDFEFREDVENGELVRIIIYRSYKNPGHPDHSLPGRPSLTVTHFTPKRDDHVLPMNTKLRVLIGGFEKEYELPVSRKERTPAATGEFWDDYHQISANIVTENRLRGK</sequence>
<evidence type="ECO:0000313" key="2">
    <source>
        <dbReference type="Proteomes" id="UP000451233"/>
    </source>
</evidence>
<dbReference type="Proteomes" id="UP000451233">
    <property type="component" value="Unassembled WGS sequence"/>
</dbReference>
<keyword evidence="2" id="KW-1185">Reference proteome</keyword>
<name>A0A7K1Y0B9_9SPHI</name>
<protein>
    <submittedName>
        <fullName evidence="1">Uncharacterized protein</fullName>
    </submittedName>
</protein>
<comment type="caution">
    <text evidence="1">The sequence shown here is derived from an EMBL/GenBank/DDBJ whole genome shotgun (WGS) entry which is preliminary data.</text>
</comment>